<dbReference type="EMBL" id="JAULUE010002057">
    <property type="protein sequence ID" value="KAK5888597.1"/>
    <property type="molecule type" value="Genomic_DNA"/>
</dbReference>
<name>A0AAN8BP93_9TELE</name>
<sequence length="98" mass="11161">MTHPFVTTRVTLTDIGAAKCRVLRRLFECSILQEDIYLTPVTGRRGAARFKVNVPFCICSSFYPDLLCAVEEPPYPEQEVDFTELEILSPPLLYADDF</sequence>
<proteinExistence type="predicted"/>
<reference evidence="1 2" key="1">
    <citation type="journal article" date="2023" name="Mol. Biol. Evol.">
        <title>Genomics of Secondarily Temperate Adaptation in the Only Non-Antarctic Icefish.</title>
        <authorList>
            <person name="Rivera-Colon A.G."/>
            <person name="Rayamajhi N."/>
            <person name="Minhas B.F."/>
            <person name="Madrigal G."/>
            <person name="Bilyk K.T."/>
            <person name="Yoon V."/>
            <person name="Hune M."/>
            <person name="Gregory S."/>
            <person name="Cheng C.H.C."/>
            <person name="Catchen J.M."/>
        </authorList>
    </citation>
    <scope>NUCLEOTIDE SEQUENCE [LARGE SCALE GENOMIC DNA]</scope>
    <source>
        <strain evidence="1">JC2023a</strain>
    </source>
</reference>
<evidence type="ECO:0000313" key="2">
    <source>
        <dbReference type="Proteomes" id="UP001335648"/>
    </source>
</evidence>
<accession>A0AAN8BP93</accession>
<organism evidence="1 2">
    <name type="scientific">Champsocephalus esox</name>
    <name type="common">pike icefish</name>
    <dbReference type="NCBI Taxonomy" id="159716"/>
    <lineage>
        <taxon>Eukaryota</taxon>
        <taxon>Metazoa</taxon>
        <taxon>Chordata</taxon>
        <taxon>Craniata</taxon>
        <taxon>Vertebrata</taxon>
        <taxon>Euteleostomi</taxon>
        <taxon>Actinopterygii</taxon>
        <taxon>Neopterygii</taxon>
        <taxon>Teleostei</taxon>
        <taxon>Neoteleostei</taxon>
        <taxon>Acanthomorphata</taxon>
        <taxon>Eupercaria</taxon>
        <taxon>Perciformes</taxon>
        <taxon>Notothenioidei</taxon>
        <taxon>Channichthyidae</taxon>
        <taxon>Champsocephalus</taxon>
    </lineage>
</organism>
<comment type="caution">
    <text evidence="1">The sequence shown here is derived from an EMBL/GenBank/DDBJ whole genome shotgun (WGS) entry which is preliminary data.</text>
</comment>
<evidence type="ECO:0000313" key="1">
    <source>
        <dbReference type="EMBL" id="KAK5888597.1"/>
    </source>
</evidence>
<keyword evidence="2" id="KW-1185">Reference proteome</keyword>
<protein>
    <submittedName>
        <fullName evidence="1">Uncharacterized protein</fullName>
    </submittedName>
</protein>
<dbReference type="AlphaFoldDB" id="A0AAN8BP93"/>
<gene>
    <name evidence="1" type="ORF">CesoFtcFv8_014676</name>
</gene>
<dbReference type="Proteomes" id="UP001335648">
    <property type="component" value="Unassembled WGS sequence"/>
</dbReference>